<evidence type="ECO:0000313" key="4">
    <source>
        <dbReference type="EMBL" id="CAF1599024.1"/>
    </source>
</evidence>
<dbReference type="AlphaFoldDB" id="A0A815BZK0"/>
<evidence type="ECO:0000256" key="1">
    <source>
        <dbReference type="SAM" id="MobiDB-lite"/>
    </source>
</evidence>
<dbReference type="OrthoDB" id="3202396at2759"/>
<evidence type="ECO:0000313" key="9">
    <source>
        <dbReference type="Proteomes" id="UP000663834"/>
    </source>
</evidence>
<dbReference type="EMBL" id="CAJOBH010000480">
    <property type="protein sequence ID" value="CAF3795539.1"/>
    <property type="molecule type" value="Genomic_DNA"/>
</dbReference>
<dbReference type="EMBL" id="CAJOBJ010125720">
    <property type="protein sequence ID" value="CAF4698119.1"/>
    <property type="molecule type" value="Genomic_DNA"/>
</dbReference>
<evidence type="ECO:0000313" key="5">
    <source>
        <dbReference type="EMBL" id="CAF2145008.1"/>
    </source>
</evidence>
<evidence type="ECO:0000313" key="6">
    <source>
        <dbReference type="EMBL" id="CAF3795539.1"/>
    </source>
</evidence>
<dbReference type="Proteomes" id="UP000681720">
    <property type="component" value="Unassembled WGS sequence"/>
</dbReference>
<evidence type="ECO:0000313" key="8">
    <source>
        <dbReference type="EMBL" id="CAF4698119.1"/>
    </source>
</evidence>
<dbReference type="Pfam" id="PF13826">
    <property type="entry name" value="Monooxy_af470-like"/>
    <property type="match status" value="1"/>
</dbReference>
<reference evidence="3" key="1">
    <citation type="submission" date="2021-02" db="EMBL/GenBank/DDBJ databases">
        <authorList>
            <person name="Nowell W R."/>
        </authorList>
    </citation>
    <scope>NUCLEOTIDE SEQUENCE</scope>
</reference>
<keyword evidence="2" id="KW-1133">Transmembrane helix</keyword>
<proteinExistence type="predicted"/>
<organism evidence="3 9">
    <name type="scientific">Rotaria magnacalcarata</name>
    <dbReference type="NCBI Taxonomy" id="392030"/>
    <lineage>
        <taxon>Eukaryota</taxon>
        <taxon>Metazoa</taxon>
        <taxon>Spiralia</taxon>
        <taxon>Gnathifera</taxon>
        <taxon>Rotifera</taxon>
        <taxon>Eurotatoria</taxon>
        <taxon>Bdelloidea</taxon>
        <taxon>Philodinida</taxon>
        <taxon>Philodinidae</taxon>
        <taxon>Rotaria</taxon>
    </lineage>
</organism>
<dbReference type="Proteomes" id="UP000663855">
    <property type="component" value="Unassembled WGS sequence"/>
</dbReference>
<dbReference type="EMBL" id="CAJOBI010000159">
    <property type="protein sequence ID" value="CAF3799874.1"/>
    <property type="molecule type" value="Genomic_DNA"/>
</dbReference>
<dbReference type="EMBL" id="CAJNRE010016296">
    <property type="protein sequence ID" value="CAF2145008.1"/>
    <property type="molecule type" value="Genomic_DNA"/>
</dbReference>
<feature type="region of interest" description="Disordered" evidence="1">
    <location>
        <begin position="246"/>
        <end position="276"/>
    </location>
</feature>
<feature type="transmembrane region" description="Helical" evidence="2">
    <location>
        <begin position="38"/>
        <end position="55"/>
    </location>
</feature>
<dbReference type="Proteomes" id="UP000663824">
    <property type="component" value="Unassembled WGS sequence"/>
</dbReference>
<keyword evidence="2" id="KW-0812">Transmembrane</keyword>
<dbReference type="EMBL" id="CAJNOW010000439">
    <property type="protein sequence ID" value="CAF1276784.1"/>
    <property type="molecule type" value="Genomic_DNA"/>
</dbReference>
<accession>A0A815BZK0</accession>
<evidence type="ECO:0000256" key="2">
    <source>
        <dbReference type="SAM" id="Phobius"/>
    </source>
</evidence>
<comment type="caution">
    <text evidence="3">The sequence shown here is derived from an EMBL/GenBank/DDBJ whole genome shotgun (WGS) entry which is preliminary data.</text>
</comment>
<dbReference type="Proteomes" id="UP000676336">
    <property type="component" value="Unassembled WGS sequence"/>
</dbReference>
<name>A0A815BZK0_9BILA</name>
<dbReference type="Proteomes" id="UP000681967">
    <property type="component" value="Unassembled WGS sequence"/>
</dbReference>
<gene>
    <name evidence="6" type="ORF">BYL167_LOCUS2696</name>
    <name evidence="4" type="ORF">CJN711_LOCUS34930</name>
    <name evidence="8" type="ORF">GIL414_LOCUS42953</name>
    <name evidence="3" type="ORF">KQP761_LOCUS3574</name>
    <name evidence="5" type="ORF">MBJ925_LOCUS30135</name>
    <name evidence="7" type="ORF">SMN809_LOCUS1112</name>
</gene>
<sequence length="276" mass="31547">MDNSCPFENGKVNEKNSTNENNWDKIIPIPAYLKKAKYGLIGYMPMFFFISPYHLVGIGLFASLLLPTIVIGILSFIFVIYPLVKQILRYFNWLPMPHSTEILRTTYSARCDGDFVVFLIGSRPNGPNPFEKSFIDLKSAFQSMIKDLESDSTSGYMGGDLYVGANERKSSVLYVQYWRNYESLQGWTHKKMGVHFKSVTQYMNKDRSAGLYGIWHETYKVRDGEYESIYENMPPIGLALATSAVPETKKNNGQNRMQRRSKEKQAEVTKNTSGTD</sequence>
<dbReference type="InterPro" id="IPR025444">
    <property type="entry name" value="Monooxy_af470"/>
</dbReference>
<evidence type="ECO:0000313" key="3">
    <source>
        <dbReference type="EMBL" id="CAF1276784.1"/>
    </source>
</evidence>
<feature type="transmembrane region" description="Helical" evidence="2">
    <location>
        <begin position="61"/>
        <end position="84"/>
    </location>
</feature>
<protein>
    <submittedName>
        <fullName evidence="3">Uncharacterized protein</fullName>
    </submittedName>
</protein>
<dbReference type="EMBL" id="CAJNOV010017015">
    <property type="protein sequence ID" value="CAF1599024.1"/>
    <property type="molecule type" value="Genomic_DNA"/>
</dbReference>
<evidence type="ECO:0000313" key="7">
    <source>
        <dbReference type="EMBL" id="CAF3799874.1"/>
    </source>
</evidence>
<keyword evidence="2" id="KW-0472">Membrane</keyword>
<dbReference type="Proteomes" id="UP000663834">
    <property type="component" value="Unassembled WGS sequence"/>
</dbReference>